<evidence type="ECO:0000313" key="2">
    <source>
        <dbReference type="Proteomes" id="UP000008553"/>
    </source>
</evidence>
<dbReference type="PaxDb" id="73239-Q7RBW7"/>
<proteinExistence type="predicted"/>
<accession>Q7RBW7</accession>
<feature type="non-terminal residue" evidence="1">
    <location>
        <position position="1"/>
    </location>
</feature>
<reference evidence="1 2" key="1">
    <citation type="journal article" date="2002" name="Nature">
        <title>Genome sequence and comparative analysis of the model rodent malaria parasite Plasmodium yoelii yoelii.</title>
        <authorList>
            <person name="Carlton J.M."/>
            <person name="Angiuoli S.V."/>
            <person name="Suh B.B."/>
            <person name="Kooij T.W."/>
            <person name="Pertea M."/>
            <person name="Silva J.C."/>
            <person name="Ermolaeva M.D."/>
            <person name="Allen J.E."/>
            <person name="Selengut J.D."/>
            <person name="Koo H.L."/>
            <person name="Peterson J.D."/>
            <person name="Pop M."/>
            <person name="Kosack D.S."/>
            <person name="Shumway M.F."/>
            <person name="Bidwell S.L."/>
            <person name="Shallom S.J."/>
            <person name="van Aken S.E."/>
            <person name="Riedmuller S.B."/>
            <person name="Feldblyum T.V."/>
            <person name="Cho J.K."/>
            <person name="Quackenbush J."/>
            <person name="Sedegah M."/>
            <person name="Shoaibi A."/>
            <person name="Cummings L.M."/>
            <person name="Florens L."/>
            <person name="Yates J.R."/>
            <person name="Raine J.D."/>
            <person name="Sinden R.E."/>
            <person name="Harris M.A."/>
            <person name="Cunningham D.A."/>
            <person name="Preiser P.R."/>
            <person name="Bergman L.W."/>
            <person name="Vaidya A.B."/>
            <person name="van Lin L.H."/>
            <person name="Janse C.J."/>
            <person name="Waters A.P."/>
            <person name="Smith H.O."/>
            <person name="White O.R."/>
            <person name="Salzberg S.L."/>
            <person name="Venter J.C."/>
            <person name="Fraser C.M."/>
            <person name="Hoffman S.L."/>
            <person name="Gardner M.J."/>
            <person name="Carucci D.J."/>
        </authorList>
    </citation>
    <scope>NUCLEOTIDE SEQUENCE [LARGE SCALE GENOMIC DNA]</scope>
    <source>
        <strain evidence="1 2">17XNL</strain>
    </source>
</reference>
<organism evidence="1 2">
    <name type="scientific">Plasmodium yoelii yoelii</name>
    <dbReference type="NCBI Taxonomy" id="73239"/>
    <lineage>
        <taxon>Eukaryota</taxon>
        <taxon>Sar</taxon>
        <taxon>Alveolata</taxon>
        <taxon>Apicomplexa</taxon>
        <taxon>Aconoidasida</taxon>
        <taxon>Haemosporida</taxon>
        <taxon>Plasmodiidae</taxon>
        <taxon>Plasmodium</taxon>
        <taxon>Plasmodium (Vinckeia)</taxon>
    </lineage>
</organism>
<keyword evidence="2" id="KW-1185">Reference proteome</keyword>
<dbReference type="InParanoid" id="Q7RBW7"/>
<protein>
    <submittedName>
        <fullName evidence="1">Uncharacterized protein</fullName>
    </submittedName>
</protein>
<name>Q7RBW7_PLAYO</name>
<gene>
    <name evidence="1" type="ORF">PY06019</name>
</gene>
<sequence length="15" mass="1856">KQVYNFRTLQISKCQ</sequence>
<evidence type="ECO:0000313" key="1">
    <source>
        <dbReference type="EMBL" id="EAA18155.1"/>
    </source>
</evidence>
<dbReference type="Proteomes" id="UP000008553">
    <property type="component" value="Unassembled WGS sequence"/>
</dbReference>
<comment type="caution">
    <text evidence="1">The sequence shown here is derived from an EMBL/GenBank/DDBJ whole genome shotgun (WGS) entry which is preliminary data.</text>
</comment>
<dbReference type="EMBL" id="AABL01001991">
    <property type="protein sequence ID" value="EAA18155.1"/>
    <property type="molecule type" value="Genomic_DNA"/>
</dbReference>